<dbReference type="GeneID" id="83605780"/>
<dbReference type="GO" id="GO:0046872">
    <property type="term" value="F:metal ion binding"/>
    <property type="evidence" value="ECO:0007669"/>
    <property type="project" value="UniProtKB-KW"/>
</dbReference>
<dbReference type="HAMAP" id="MF_01246">
    <property type="entry name" value="COD"/>
    <property type="match status" value="1"/>
</dbReference>
<gene>
    <name evidence="7" type="primary">chbG</name>
    <name evidence="7" type="ORF">RAK27_05835</name>
</gene>
<evidence type="ECO:0000256" key="6">
    <source>
        <dbReference type="HAMAP-Rule" id="MF_01246"/>
    </source>
</evidence>
<dbReference type="NCBIfam" id="NF002559">
    <property type="entry name" value="PRK02134.1"/>
    <property type="match status" value="1"/>
</dbReference>
<dbReference type="InterPro" id="IPR011330">
    <property type="entry name" value="Glyco_hydro/deAcase_b/a-brl"/>
</dbReference>
<proteinExistence type="inferred from homology"/>
<evidence type="ECO:0000313" key="8">
    <source>
        <dbReference type="Proteomes" id="UP001290462"/>
    </source>
</evidence>
<comment type="cofactor">
    <cofactor evidence="1 6">
        <name>Mg(2+)</name>
        <dbReference type="ChEBI" id="CHEBI:18420"/>
    </cofactor>
</comment>
<evidence type="ECO:0000256" key="4">
    <source>
        <dbReference type="ARBA" id="ARBA00022842"/>
    </source>
</evidence>
<evidence type="ECO:0000256" key="1">
    <source>
        <dbReference type="ARBA" id="ARBA00001946"/>
    </source>
</evidence>
<dbReference type="GO" id="GO:0000272">
    <property type="term" value="P:polysaccharide catabolic process"/>
    <property type="evidence" value="ECO:0007669"/>
    <property type="project" value="InterPro"/>
</dbReference>
<keyword evidence="5 6" id="KW-0119">Carbohydrate metabolism</keyword>
<name>A0AAW9JZV3_CARML</name>
<dbReference type="GO" id="GO:0019213">
    <property type="term" value="F:deacetylase activity"/>
    <property type="evidence" value="ECO:0007669"/>
    <property type="project" value="TreeGrafter"/>
</dbReference>
<organism evidence="7 8">
    <name type="scientific">Carnobacterium maltaromaticum</name>
    <name type="common">Carnobacterium piscicola</name>
    <dbReference type="NCBI Taxonomy" id="2751"/>
    <lineage>
        <taxon>Bacteria</taxon>
        <taxon>Bacillati</taxon>
        <taxon>Bacillota</taxon>
        <taxon>Bacilli</taxon>
        <taxon>Lactobacillales</taxon>
        <taxon>Carnobacteriaceae</taxon>
        <taxon>Carnobacterium</taxon>
    </lineage>
</organism>
<dbReference type="InterPro" id="IPR006879">
    <property type="entry name" value="YdjC-like"/>
</dbReference>
<accession>A0AAW9JZV3</accession>
<keyword evidence="3 6" id="KW-0378">Hydrolase</keyword>
<evidence type="ECO:0000256" key="5">
    <source>
        <dbReference type="ARBA" id="ARBA00023277"/>
    </source>
</evidence>
<comment type="subunit">
    <text evidence="6">Homodimer.</text>
</comment>
<dbReference type="AlphaFoldDB" id="A0AAW9JZV3"/>
<evidence type="ECO:0000313" key="7">
    <source>
        <dbReference type="EMBL" id="MDZ5758176.1"/>
    </source>
</evidence>
<dbReference type="GO" id="GO:0016811">
    <property type="term" value="F:hydrolase activity, acting on carbon-nitrogen (but not peptide) bonds, in linear amides"/>
    <property type="evidence" value="ECO:0007669"/>
    <property type="project" value="UniProtKB-UniRule"/>
</dbReference>
<dbReference type="PANTHER" id="PTHR31609">
    <property type="entry name" value="YDJC DEACETYLASE FAMILY MEMBER"/>
    <property type="match status" value="1"/>
</dbReference>
<comment type="caution">
    <text evidence="7">The sequence shown here is derived from an EMBL/GenBank/DDBJ whole genome shotgun (WGS) entry which is preliminary data.</text>
</comment>
<sequence length="252" mass="28000">MKLIVNADDFGLSKGVNYGIIEAHRSGIVTSTTLMVNMPGFSSAVALAKENPSLGVGIHLVLTAGQPIAENVSSLTDQKTNNFYKKEDYSEKVLVTEVEKEWEAQIQQFKQTGLSMTHIDSHHHVHMNPSLLPLVLKLAEKYQVPLRQSHHDLNTGAKIEELTPTVRHTTNFDAGFYASEATVEKLNQLLQSYQAVESLEIATHPAFIDNDLLALSSYTKKRLDELDILTSNEVKNKIASLGIERINYSQLT</sequence>
<protein>
    <recommendedName>
        <fullName evidence="6">Carbohydrate deacetylase</fullName>
        <ecNumber evidence="6">3.5.1.-</ecNumber>
    </recommendedName>
</protein>
<comment type="similarity">
    <text evidence="6">Belongs to the YdjC deacetylase family.</text>
</comment>
<comment type="function">
    <text evidence="6">Probably catalyzes the deacetylation of acetylated carbohydrates an important step in the degradation of oligosaccharides.</text>
</comment>
<dbReference type="Proteomes" id="UP001290462">
    <property type="component" value="Unassembled WGS sequence"/>
</dbReference>
<evidence type="ECO:0000256" key="3">
    <source>
        <dbReference type="ARBA" id="ARBA00022801"/>
    </source>
</evidence>
<evidence type="ECO:0000256" key="2">
    <source>
        <dbReference type="ARBA" id="ARBA00022723"/>
    </source>
</evidence>
<dbReference type="EMBL" id="JAVBVO010000003">
    <property type="protein sequence ID" value="MDZ5758176.1"/>
    <property type="molecule type" value="Genomic_DNA"/>
</dbReference>
<keyword evidence="4 6" id="KW-0460">Magnesium</keyword>
<dbReference type="EC" id="3.5.1.-" evidence="6"/>
<feature type="binding site" evidence="6">
    <location>
        <position position="122"/>
    </location>
    <ligand>
        <name>Mg(2+)</name>
        <dbReference type="ChEBI" id="CHEBI:18420"/>
    </ligand>
</feature>
<reference evidence="7" key="1">
    <citation type="submission" date="2023-08" db="EMBL/GenBank/DDBJ databases">
        <title>Genomic characterization of piscicolin 126 produced by Carnobacterium maltaromaticum CM22 strain isolated from salmon (Salmo salar).</title>
        <authorList>
            <person name="Gonzalez-Gragera E."/>
            <person name="Garcia-Lopez J.D."/>
            <person name="Teso-Perez C."/>
            <person name="Gimenez-Hernandez I."/>
            <person name="Peralta-Sanchez J.M."/>
            <person name="Valdivia E."/>
            <person name="Montalban-Lopez M."/>
            <person name="Martin-Platero A.M."/>
            <person name="Banos A."/>
            <person name="Martinez-Bueno M."/>
        </authorList>
    </citation>
    <scope>NUCLEOTIDE SEQUENCE</scope>
    <source>
        <strain evidence="7">CM22</strain>
    </source>
</reference>
<dbReference type="Pfam" id="PF04794">
    <property type="entry name" value="YdjC"/>
    <property type="match status" value="1"/>
</dbReference>
<dbReference type="RefSeq" id="WP_056998896.1">
    <property type="nucleotide sequence ID" value="NZ_BJOJ01000018.1"/>
</dbReference>
<dbReference type="PANTHER" id="PTHR31609:SF1">
    <property type="entry name" value="CARBOHYDRATE DEACETYLASE"/>
    <property type="match status" value="1"/>
</dbReference>
<dbReference type="InterPro" id="IPR022948">
    <property type="entry name" value="COD_ChbG_bac"/>
</dbReference>
<dbReference type="CDD" id="cd10803">
    <property type="entry name" value="YdjC_EF3048_like"/>
    <property type="match status" value="1"/>
</dbReference>
<keyword evidence="2 6" id="KW-0479">Metal-binding</keyword>
<feature type="binding site" evidence="6">
    <location>
        <position position="59"/>
    </location>
    <ligand>
        <name>Mg(2+)</name>
        <dbReference type="ChEBI" id="CHEBI:18420"/>
    </ligand>
</feature>
<dbReference type="SUPFAM" id="SSF88713">
    <property type="entry name" value="Glycoside hydrolase/deacetylase"/>
    <property type="match status" value="1"/>
</dbReference>
<dbReference type="Gene3D" id="3.20.20.370">
    <property type="entry name" value="Glycoside hydrolase/deacetylase"/>
    <property type="match status" value="1"/>
</dbReference>